<evidence type="ECO:0000313" key="1">
    <source>
        <dbReference type="EMBL" id="TQS23991.1"/>
    </source>
</evidence>
<reference evidence="1 2" key="1">
    <citation type="submission" date="2019-07" db="EMBL/GenBank/DDBJ databases">
        <title>Microbispora hainanensis DSM 45428.</title>
        <authorList>
            <person name="Thawai C."/>
        </authorList>
    </citation>
    <scope>NUCLEOTIDE SEQUENCE [LARGE SCALE GENOMIC DNA]</scope>
    <source>
        <strain evidence="1 2">DSM 45428</strain>
    </source>
</reference>
<comment type="caution">
    <text evidence="1">The sequence shown here is derived from an EMBL/GenBank/DDBJ whole genome shotgun (WGS) entry which is preliminary data.</text>
</comment>
<dbReference type="RefSeq" id="WP_142616559.1">
    <property type="nucleotide sequence ID" value="NZ_VIRM01000002.1"/>
</dbReference>
<proteinExistence type="predicted"/>
<dbReference type="AlphaFoldDB" id="A0A544Z504"/>
<accession>A0A544Z504</accession>
<organism evidence="1 2">
    <name type="scientific">Microbispora hainanensis</name>
    <dbReference type="NCBI Taxonomy" id="568844"/>
    <lineage>
        <taxon>Bacteria</taxon>
        <taxon>Bacillati</taxon>
        <taxon>Actinomycetota</taxon>
        <taxon>Actinomycetes</taxon>
        <taxon>Streptosporangiales</taxon>
        <taxon>Streptosporangiaceae</taxon>
        <taxon>Microbispora</taxon>
    </lineage>
</organism>
<sequence length="116" mass="12785">MSELFEVNYVDIRPQQLAKGLSQWHVTATDVESGYAAALREIQRLNAAEPWGHDTAGAAFRSAYMEGGGPDTLMKKGEELAAKVVELGPTVRRSAENARGMDGERAREVREILKRV</sequence>
<dbReference type="EMBL" id="VIRM01000002">
    <property type="protein sequence ID" value="TQS23991.1"/>
    <property type="molecule type" value="Genomic_DNA"/>
</dbReference>
<dbReference type="Proteomes" id="UP000316541">
    <property type="component" value="Unassembled WGS sequence"/>
</dbReference>
<evidence type="ECO:0008006" key="3">
    <source>
        <dbReference type="Google" id="ProtNLM"/>
    </source>
</evidence>
<protein>
    <recommendedName>
        <fullName evidence="3">PE domain-containing protein</fullName>
    </recommendedName>
</protein>
<gene>
    <name evidence="1" type="ORF">FLX08_02650</name>
</gene>
<evidence type="ECO:0000313" key="2">
    <source>
        <dbReference type="Proteomes" id="UP000316541"/>
    </source>
</evidence>
<name>A0A544Z504_9ACTN</name>
<dbReference type="Gene3D" id="1.10.287.1060">
    <property type="entry name" value="ESAT-6-like"/>
    <property type="match status" value="1"/>
</dbReference>